<reference evidence="1 2" key="1">
    <citation type="submission" date="2014-01" db="EMBL/GenBank/DDBJ databases">
        <authorList>
            <person name="Zelazny A."/>
            <person name="Olivier K."/>
            <person name="Sampaio E.P."/>
            <person name="Holland S.M."/>
            <person name="Tallon L.J."/>
            <person name="Sadzewicz L.K."/>
            <person name="Sengamalay N."/>
            <person name="Fraser C.M."/>
            <person name="Hine E."/>
            <person name="Shefchek K.A."/>
            <person name="Das S.P."/>
            <person name="Shallom S.J."/>
            <person name="Agrawal S."/>
            <person name="Tettelin H."/>
        </authorList>
    </citation>
    <scope>NUCLEOTIDE SEQUENCE [LARGE SCALE GENOMIC DNA]</scope>
    <source>
        <strain evidence="1 2">MAB_030201_1075</strain>
    </source>
</reference>
<evidence type="ECO:0000313" key="2">
    <source>
        <dbReference type="Proteomes" id="UP000019854"/>
    </source>
</evidence>
<evidence type="ECO:0000313" key="1">
    <source>
        <dbReference type="EMBL" id="ETZ90199.1"/>
    </source>
</evidence>
<organism evidence="1 2">
    <name type="scientific">Mycobacteroides abscessus MAB_030201_1075</name>
    <dbReference type="NCBI Taxonomy" id="1335410"/>
    <lineage>
        <taxon>Bacteria</taxon>
        <taxon>Bacillati</taxon>
        <taxon>Actinomycetota</taxon>
        <taxon>Actinomycetes</taxon>
        <taxon>Mycobacteriales</taxon>
        <taxon>Mycobacteriaceae</taxon>
        <taxon>Mycobacteroides</taxon>
        <taxon>Mycobacteroides abscessus</taxon>
    </lineage>
</organism>
<gene>
    <name evidence="1" type="ORF">L829_3781</name>
</gene>
<sequence>MFGALPGTVTGTAGIGFIGSGSAAATAAGEYTTASAKNIVRQNDRITRS</sequence>
<accession>A0A829PSL3</accession>
<proteinExistence type="predicted"/>
<name>A0A829PSL3_9MYCO</name>
<dbReference type="AlphaFoldDB" id="A0A829PSL3"/>
<comment type="caution">
    <text evidence="1">The sequence shown here is derived from an EMBL/GenBank/DDBJ whole genome shotgun (WGS) entry which is preliminary data.</text>
</comment>
<dbReference type="EMBL" id="JAOX01000001">
    <property type="protein sequence ID" value="ETZ90199.1"/>
    <property type="molecule type" value="Genomic_DNA"/>
</dbReference>
<dbReference type="Proteomes" id="UP000019854">
    <property type="component" value="Unassembled WGS sequence"/>
</dbReference>
<protein>
    <submittedName>
        <fullName evidence="1">Uncharacterized protein</fullName>
    </submittedName>
</protein>